<dbReference type="RefSeq" id="WP_207862957.1">
    <property type="nucleotide sequence ID" value="NZ_JAFREP010000046.1"/>
</dbReference>
<gene>
    <name evidence="1" type="ORF">J3U88_31255</name>
</gene>
<dbReference type="Proteomes" id="UP000664417">
    <property type="component" value="Unassembled WGS sequence"/>
</dbReference>
<dbReference type="Pfam" id="PF08988">
    <property type="entry name" value="T3SS_needle_E"/>
    <property type="match status" value="1"/>
</dbReference>
<dbReference type="AlphaFoldDB" id="A0A8J7QQG5"/>
<name>A0A8J7QQG5_9BACT</name>
<evidence type="ECO:0000313" key="1">
    <source>
        <dbReference type="EMBL" id="MBO1322985.1"/>
    </source>
</evidence>
<protein>
    <recommendedName>
        <fullName evidence="3">EscE/YscE/SsaE family type III secretion system needle protein co-chaperone</fullName>
    </recommendedName>
</protein>
<comment type="caution">
    <text evidence="1">The sequence shown here is derived from an EMBL/GenBank/DDBJ whole genome shotgun (WGS) entry which is preliminary data.</text>
</comment>
<keyword evidence="2" id="KW-1185">Reference proteome</keyword>
<dbReference type="InterPro" id="IPR012671">
    <property type="entry name" value="T3SS_PscE/YscE"/>
</dbReference>
<evidence type="ECO:0000313" key="2">
    <source>
        <dbReference type="Proteomes" id="UP000664417"/>
    </source>
</evidence>
<accession>A0A8J7QQG5</accession>
<reference evidence="1" key="1">
    <citation type="submission" date="2021-03" db="EMBL/GenBank/DDBJ databases">
        <authorList>
            <person name="Wang G."/>
        </authorList>
    </citation>
    <scope>NUCLEOTIDE SEQUENCE</scope>
    <source>
        <strain evidence="1">KCTC 12899</strain>
    </source>
</reference>
<organism evidence="1 2">
    <name type="scientific">Acanthopleuribacter pedis</name>
    <dbReference type="NCBI Taxonomy" id="442870"/>
    <lineage>
        <taxon>Bacteria</taxon>
        <taxon>Pseudomonadati</taxon>
        <taxon>Acidobacteriota</taxon>
        <taxon>Holophagae</taxon>
        <taxon>Acanthopleuribacterales</taxon>
        <taxon>Acanthopleuribacteraceae</taxon>
        <taxon>Acanthopleuribacter</taxon>
    </lineage>
</organism>
<proteinExistence type="predicted"/>
<dbReference type="Gene3D" id="1.20.5.420">
    <property type="entry name" value="Immunoglobulin FC, subunit C"/>
    <property type="match status" value="1"/>
</dbReference>
<dbReference type="EMBL" id="JAFREP010000046">
    <property type="protein sequence ID" value="MBO1322985.1"/>
    <property type="molecule type" value="Genomic_DNA"/>
</dbReference>
<evidence type="ECO:0008006" key="3">
    <source>
        <dbReference type="Google" id="ProtNLM"/>
    </source>
</evidence>
<sequence length="88" mass="9617">MNASPIAGLDLTRRLQNDSDGSVLGELGALLRDEQASMRNRLDGGAAPSEYRHAQAYLEALTAGESILNQVWQFMHTNNKTEVSPCQD</sequence>